<dbReference type="GO" id="GO:0005829">
    <property type="term" value="C:cytosol"/>
    <property type="evidence" value="ECO:0007669"/>
    <property type="project" value="TreeGrafter"/>
</dbReference>
<dbReference type="SUPFAM" id="SSF51998">
    <property type="entry name" value="PFL-like glycyl radical enzymes"/>
    <property type="match status" value="2"/>
</dbReference>
<dbReference type="PANTHER" id="PTHR30191:SF0">
    <property type="entry name" value="FORMATE ACETYLTRANSFERASE 1"/>
    <property type="match status" value="1"/>
</dbReference>
<sequence>MSFDLSLEPNITVLWNNKFSIYLKNSCNKFSINTSFIQCENDNFMNSKKLSLSMLKKYPAYIEAKHTLSIFTVIFNVVYGKKTGLLDGYFSQGGFHLKVNVLFRETLEDAMIHPEIYPHLTIRVSGYVVYFIRLLSQ</sequence>
<dbReference type="InterPro" id="IPR019777">
    <property type="entry name" value="Form_AcTrfase_GR_CS"/>
</dbReference>
<dbReference type="InterPro" id="IPR001150">
    <property type="entry name" value="Gly_radical"/>
</dbReference>
<dbReference type="AlphaFoldDB" id="A0A1Y1V2X1"/>
<comment type="caution">
    <text evidence="4">The sequence shown here is derived from an EMBL/GenBank/DDBJ whole genome shotgun (WGS) entry which is preliminary data.</text>
</comment>
<dbReference type="Gene3D" id="3.20.70.20">
    <property type="match status" value="1"/>
</dbReference>
<dbReference type="InterPro" id="IPR050244">
    <property type="entry name" value="Auton_GlycylRad_Cofactor"/>
</dbReference>
<dbReference type="STRING" id="1754191.A0A1Y1V2X1"/>
<dbReference type="PANTHER" id="PTHR30191">
    <property type="entry name" value="FORMATE ACETYLTRANSFERASE"/>
    <property type="match status" value="1"/>
</dbReference>
<evidence type="ECO:0000256" key="1">
    <source>
        <dbReference type="ARBA" id="ARBA00022818"/>
    </source>
</evidence>
<protein>
    <submittedName>
        <fullName evidence="4">PFL-like glycyl radical enzyme</fullName>
    </submittedName>
</protein>
<reference evidence="4 5" key="2">
    <citation type="submission" date="2016-08" db="EMBL/GenBank/DDBJ databases">
        <title>Pervasive Adenine N6-methylation of Active Genes in Fungi.</title>
        <authorList>
            <consortium name="DOE Joint Genome Institute"/>
            <person name="Mondo S.J."/>
            <person name="Dannebaum R.O."/>
            <person name="Kuo R.C."/>
            <person name="Labutti K."/>
            <person name="Haridas S."/>
            <person name="Kuo A."/>
            <person name="Salamov A."/>
            <person name="Ahrendt S.R."/>
            <person name="Lipzen A."/>
            <person name="Sullivan W."/>
            <person name="Andreopoulos W.B."/>
            <person name="Clum A."/>
            <person name="Lindquist E."/>
            <person name="Daum C."/>
            <person name="Ramamoorthy G.K."/>
            <person name="Gryganskyi A."/>
            <person name="Culley D."/>
            <person name="Magnuson J.K."/>
            <person name="James T.Y."/>
            <person name="O'Malley M.A."/>
            <person name="Stajich J.E."/>
            <person name="Spatafora J.W."/>
            <person name="Visel A."/>
            <person name="Grigoriev I.V."/>
        </authorList>
    </citation>
    <scope>NUCLEOTIDE SEQUENCE [LARGE SCALE GENOMIC DNA]</scope>
    <source>
        <strain evidence="5">finn</strain>
    </source>
</reference>
<keyword evidence="1 2" id="KW-0556">Organic radical</keyword>
<evidence type="ECO:0000313" key="4">
    <source>
        <dbReference type="EMBL" id="ORX45926.1"/>
    </source>
</evidence>
<dbReference type="EMBL" id="MCFH01000037">
    <property type="protein sequence ID" value="ORX45926.1"/>
    <property type="molecule type" value="Genomic_DNA"/>
</dbReference>
<dbReference type="GO" id="GO:0008861">
    <property type="term" value="F:formate C-acetyltransferase activity"/>
    <property type="evidence" value="ECO:0007669"/>
    <property type="project" value="TreeGrafter"/>
</dbReference>
<dbReference type="PROSITE" id="PS00850">
    <property type="entry name" value="GLY_RADICAL_1"/>
    <property type="match status" value="1"/>
</dbReference>
<feature type="modified residue" description="Glycine radical" evidence="2">
    <location>
        <position position="126"/>
    </location>
</feature>
<dbReference type="Pfam" id="PF01228">
    <property type="entry name" value="Gly_radical"/>
    <property type="match status" value="1"/>
</dbReference>
<evidence type="ECO:0000256" key="2">
    <source>
        <dbReference type="PROSITE-ProRule" id="PRU00493"/>
    </source>
</evidence>
<keyword evidence="5" id="KW-1185">Reference proteome</keyword>
<proteinExistence type="predicted"/>
<name>A0A1Y1V2X1_9FUNG</name>
<evidence type="ECO:0000313" key="5">
    <source>
        <dbReference type="Proteomes" id="UP000193719"/>
    </source>
</evidence>
<dbReference type="Proteomes" id="UP000193719">
    <property type="component" value="Unassembled WGS sequence"/>
</dbReference>
<organism evidence="4 5">
    <name type="scientific">Piromyces finnis</name>
    <dbReference type="NCBI Taxonomy" id="1754191"/>
    <lineage>
        <taxon>Eukaryota</taxon>
        <taxon>Fungi</taxon>
        <taxon>Fungi incertae sedis</taxon>
        <taxon>Chytridiomycota</taxon>
        <taxon>Chytridiomycota incertae sedis</taxon>
        <taxon>Neocallimastigomycetes</taxon>
        <taxon>Neocallimastigales</taxon>
        <taxon>Neocallimastigaceae</taxon>
        <taxon>Piromyces</taxon>
    </lineage>
</organism>
<accession>A0A1Y1V2X1</accession>
<evidence type="ECO:0000259" key="3">
    <source>
        <dbReference type="PROSITE" id="PS51149"/>
    </source>
</evidence>
<dbReference type="PROSITE" id="PS51149">
    <property type="entry name" value="GLY_RADICAL_2"/>
    <property type="match status" value="1"/>
</dbReference>
<reference evidence="4 5" key="1">
    <citation type="submission" date="2016-08" db="EMBL/GenBank/DDBJ databases">
        <title>Genomes of anaerobic fungi encode conserved fungal cellulosomes for biomass hydrolysis.</title>
        <authorList>
            <consortium name="DOE Joint Genome Institute"/>
            <person name="Haitjema C.H."/>
            <person name="Gilmore S.P."/>
            <person name="Henske J.K."/>
            <person name="Solomon K.V."/>
            <person name="De Groot R."/>
            <person name="Kuo A."/>
            <person name="Mondo S.J."/>
            <person name="Salamov A.A."/>
            <person name="Labutti K."/>
            <person name="Zhao Z."/>
            <person name="Chiniquy J."/>
            <person name="Barry K."/>
            <person name="Brewer H.M."/>
            <person name="Purvine S.O."/>
            <person name="Wright A.T."/>
            <person name="Boxma B."/>
            <person name="Van Alen T."/>
            <person name="Hackstein J.H."/>
            <person name="Baker S.E."/>
            <person name="Grigoriev I.V."/>
            <person name="O'Malley M.A."/>
        </authorList>
    </citation>
    <scope>NUCLEOTIDE SEQUENCE [LARGE SCALE GENOMIC DNA]</scope>
    <source>
        <strain evidence="5">finn</strain>
    </source>
</reference>
<dbReference type="OrthoDB" id="76259at2759"/>
<gene>
    <name evidence="4" type="ORF">BCR36DRAFT_585396</name>
</gene>
<feature type="domain" description="Glycine radical" evidence="3">
    <location>
        <begin position="32"/>
        <end position="137"/>
    </location>
</feature>